<dbReference type="AlphaFoldDB" id="A0A5C5ZZ22"/>
<gene>
    <name evidence="7" type="ORF">Pla100_45470</name>
</gene>
<organism evidence="7 8">
    <name type="scientific">Neorhodopirellula pilleata</name>
    <dbReference type="NCBI Taxonomy" id="2714738"/>
    <lineage>
        <taxon>Bacteria</taxon>
        <taxon>Pseudomonadati</taxon>
        <taxon>Planctomycetota</taxon>
        <taxon>Planctomycetia</taxon>
        <taxon>Pirellulales</taxon>
        <taxon>Pirellulaceae</taxon>
        <taxon>Neorhodopirellula</taxon>
    </lineage>
</organism>
<evidence type="ECO:0000256" key="3">
    <source>
        <dbReference type="ARBA" id="ARBA00022723"/>
    </source>
</evidence>
<dbReference type="Gene3D" id="3.60.21.10">
    <property type="match status" value="1"/>
</dbReference>
<dbReference type="Pfam" id="PF00149">
    <property type="entry name" value="Metallophos"/>
    <property type="match status" value="1"/>
</dbReference>
<sequence length="286" mass="32540">MDDAGALPIRTLLVSDVHLGCKHSQSKQFLHFLRRFEPESLYIVGDFIDTWKINSGWHWSSECDEVIERLVFLNQQGTKIFYVPGNHDSFLRTPGFDALMPAIFSQFEVANEFIFETASGWKLLVTHGDLFDVFETKAQWLSKGSSIFYDSALSLNRWMHHWFLHPNENPYGVCAILKGRVKRAVQFISRYERSILQHARWRECHGIVCGHIHTPAIPQTPPADSDSLVYLNTGDWVENCTGLVEHHDGLIQLMSLYGDHQSIELPLRSGDGSESVDEAQVLANVA</sequence>
<evidence type="ECO:0000256" key="4">
    <source>
        <dbReference type="ARBA" id="ARBA00023136"/>
    </source>
</evidence>
<keyword evidence="1" id="KW-1003">Cell membrane</keyword>
<dbReference type="InterPro" id="IPR043461">
    <property type="entry name" value="LpxH-like"/>
</dbReference>
<reference evidence="7 8" key="1">
    <citation type="submission" date="2019-02" db="EMBL/GenBank/DDBJ databases">
        <title>Deep-cultivation of Planctomycetes and their phenomic and genomic characterization uncovers novel biology.</title>
        <authorList>
            <person name="Wiegand S."/>
            <person name="Jogler M."/>
            <person name="Boedeker C."/>
            <person name="Pinto D."/>
            <person name="Vollmers J."/>
            <person name="Rivas-Marin E."/>
            <person name="Kohn T."/>
            <person name="Peeters S.H."/>
            <person name="Heuer A."/>
            <person name="Rast P."/>
            <person name="Oberbeckmann S."/>
            <person name="Bunk B."/>
            <person name="Jeske O."/>
            <person name="Meyerdierks A."/>
            <person name="Storesund J.E."/>
            <person name="Kallscheuer N."/>
            <person name="Luecker S."/>
            <person name="Lage O.M."/>
            <person name="Pohl T."/>
            <person name="Merkel B.J."/>
            <person name="Hornburger P."/>
            <person name="Mueller R.-W."/>
            <person name="Bruemmer F."/>
            <person name="Labrenz M."/>
            <person name="Spormann A.M."/>
            <person name="Op Den Camp H."/>
            <person name="Overmann J."/>
            <person name="Amann R."/>
            <person name="Jetten M.S.M."/>
            <person name="Mascher T."/>
            <person name="Medema M.H."/>
            <person name="Devos D.P."/>
            <person name="Kaster A.-K."/>
            <person name="Ovreas L."/>
            <person name="Rohde M."/>
            <person name="Galperin M.Y."/>
            <person name="Jogler C."/>
        </authorList>
    </citation>
    <scope>NUCLEOTIDE SEQUENCE [LARGE SCALE GENOMIC DNA]</scope>
    <source>
        <strain evidence="7 8">Pla100</strain>
    </source>
</reference>
<dbReference type="CDD" id="cd07398">
    <property type="entry name" value="MPP_YbbF-LpxH"/>
    <property type="match status" value="1"/>
</dbReference>
<evidence type="ECO:0000256" key="5">
    <source>
        <dbReference type="ARBA" id="ARBA00023211"/>
    </source>
</evidence>
<evidence type="ECO:0000256" key="2">
    <source>
        <dbReference type="ARBA" id="ARBA00022519"/>
    </source>
</evidence>
<keyword evidence="5" id="KW-0464">Manganese</keyword>
<dbReference type="OrthoDB" id="9802481at2"/>
<dbReference type="InterPro" id="IPR004843">
    <property type="entry name" value="Calcineurin-like_PHP"/>
</dbReference>
<dbReference type="Proteomes" id="UP000316213">
    <property type="component" value="Unassembled WGS sequence"/>
</dbReference>
<evidence type="ECO:0000313" key="7">
    <source>
        <dbReference type="EMBL" id="TWT92529.1"/>
    </source>
</evidence>
<dbReference type="GO" id="GO:0016020">
    <property type="term" value="C:membrane"/>
    <property type="evidence" value="ECO:0007669"/>
    <property type="project" value="GOC"/>
</dbReference>
<proteinExistence type="predicted"/>
<feature type="domain" description="Calcineurin-like phosphoesterase" evidence="6">
    <location>
        <begin position="10"/>
        <end position="215"/>
    </location>
</feature>
<comment type="caution">
    <text evidence="7">The sequence shown here is derived from an EMBL/GenBank/DDBJ whole genome shotgun (WGS) entry which is preliminary data.</text>
</comment>
<dbReference type="GO" id="GO:0046872">
    <property type="term" value="F:metal ion binding"/>
    <property type="evidence" value="ECO:0007669"/>
    <property type="project" value="UniProtKB-KW"/>
</dbReference>
<name>A0A5C5ZZ22_9BACT</name>
<dbReference type="InterPro" id="IPR029052">
    <property type="entry name" value="Metallo-depent_PP-like"/>
</dbReference>
<dbReference type="EMBL" id="SJPM01000011">
    <property type="protein sequence ID" value="TWT92529.1"/>
    <property type="molecule type" value="Genomic_DNA"/>
</dbReference>
<dbReference type="PANTHER" id="PTHR34990:SF2">
    <property type="entry name" value="BLL8164 PROTEIN"/>
    <property type="match status" value="1"/>
</dbReference>
<keyword evidence="7" id="KW-0378">Hydrolase</keyword>
<keyword evidence="4" id="KW-0472">Membrane</keyword>
<dbReference type="SUPFAM" id="SSF56300">
    <property type="entry name" value="Metallo-dependent phosphatases"/>
    <property type="match status" value="1"/>
</dbReference>
<dbReference type="PANTHER" id="PTHR34990">
    <property type="entry name" value="UDP-2,3-DIACYLGLUCOSAMINE HYDROLASE-RELATED"/>
    <property type="match status" value="1"/>
</dbReference>
<keyword evidence="2" id="KW-0997">Cell inner membrane</keyword>
<dbReference type="GO" id="GO:0008758">
    <property type="term" value="F:UDP-2,3-diacylglucosamine hydrolase activity"/>
    <property type="evidence" value="ECO:0007669"/>
    <property type="project" value="TreeGrafter"/>
</dbReference>
<dbReference type="RefSeq" id="WP_146580159.1">
    <property type="nucleotide sequence ID" value="NZ_SJPM01000011.1"/>
</dbReference>
<evidence type="ECO:0000259" key="6">
    <source>
        <dbReference type="Pfam" id="PF00149"/>
    </source>
</evidence>
<keyword evidence="3" id="KW-0479">Metal-binding</keyword>
<dbReference type="GO" id="GO:0009245">
    <property type="term" value="P:lipid A biosynthetic process"/>
    <property type="evidence" value="ECO:0007669"/>
    <property type="project" value="TreeGrafter"/>
</dbReference>
<evidence type="ECO:0000256" key="1">
    <source>
        <dbReference type="ARBA" id="ARBA00022475"/>
    </source>
</evidence>
<keyword evidence="8" id="KW-1185">Reference proteome</keyword>
<evidence type="ECO:0000313" key="8">
    <source>
        <dbReference type="Proteomes" id="UP000316213"/>
    </source>
</evidence>
<accession>A0A5C5ZZ22</accession>
<protein>
    <submittedName>
        <fullName evidence="7">UDP-2,3-diacylglucosamine hydrolase</fullName>
    </submittedName>
</protein>